<gene>
    <name evidence="1" type="ORF">GCM10011491_08950</name>
</gene>
<dbReference type="AlphaFoldDB" id="A0A916WBM4"/>
<reference evidence="1" key="2">
    <citation type="submission" date="2020-09" db="EMBL/GenBank/DDBJ databases">
        <authorList>
            <person name="Sun Q."/>
            <person name="Zhou Y."/>
        </authorList>
    </citation>
    <scope>NUCLEOTIDE SEQUENCE</scope>
    <source>
        <strain evidence="1">CGMCC 1.15082</strain>
    </source>
</reference>
<evidence type="ECO:0000313" key="1">
    <source>
        <dbReference type="EMBL" id="GGA83678.1"/>
    </source>
</evidence>
<comment type="caution">
    <text evidence="1">The sequence shown here is derived from an EMBL/GenBank/DDBJ whole genome shotgun (WGS) entry which is preliminary data.</text>
</comment>
<organism evidence="1 2">
    <name type="scientific">Brucella endophytica</name>
    <dbReference type="NCBI Taxonomy" id="1963359"/>
    <lineage>
        <taxon>Bacteria</taxon>
        <taxon>Pseudomonadati</taxon>
        <taxon>Pseudomonadota</taxon>
        <taxon>Alphaproteobacteria</taxon>
        <taxon>Hyphomicrobiales</taxon>
        <taxon>Brucellaceae</taxon>
        <taxon>Brucella/Ochrobactrum group</taxon>
        <taxon>Brucella</taxon>
    </lineage>
</organism>
<keyword evidence="2" id="KW-1185">Reference proteome</keyword>
<dbReference type="EMBL" id="BMHH01000003">
    <property type="protein sequence ID" value="GGA83678.1"/>
    <property type="molecule type" value="Genomic_DNA"/>
</dbReference>
<proteinExistence type="predicted"/>
<reference evidence="1" key="1">
    <citation type="journal article" date="2014" name="Int. J. Syst. Evol. Microbiol.">
        <title>Complete genome sequence of Corynebacterium casei LMG S-19264T (=DSM 44701T), isolated from a smear-ripened cheese.</title>
        <authorList>
            <consortium name="US DOE Joint Genome Institute (JGI-PGF)"/>
            <person name="Walter F."/>
            <person name="Albersmeier A."/>
            <person name="Kalinowski J."/>
            <person name="Ruckert C."/>
        </authorList>
    </citation>
    <scope>NUCLEOTIDE SEQUENCE</scope>
    <source>
        <strain evidence="1">CGMCC 1.15082</strain>
    </source>
</reference>
<dbReference type="Proteomes" id="UP000646478">
    <property type="component" value="Unassembled WGS sequence"/>
</dbReference>
<sequence length="92" mass="10167">MSFQDCRGGGEVEEWIPVTSTGMTVDWLLQAMFDSPVGKTVFLRTTLYQPRHPSACHWDPFLYGGPIATPRTKPIPLHSAHFTAVKSFAGMG</sequence>
<name>A0A916WBM4_9HYPH</name>
<evidence type="ECO:0000313" key="2">
    <source>
        <dbReference type="Proteomes" id="UP000646478"/>
    </source>
</evidence>
<accession>A0A916WBM4</accession>
<protein>
    <submittedName>
        <fullName evidence="1">Uncharacterized protein</fullName>
    </submittedName>
</protein>